<comment type="caution">
    <text evidence="2">The sequence shown here is derived from an EMBL/GenBank/DDBJ whole genome shotgun (WGS) entry which is preliminary data.</text>
</comment>
<keyword evidence="2" id="KW-0695">RNA-directed DNA polymerase</keyword>
<keyword evidence="3" id="KW-1185">Reference proteome</keyword>
<protein>
    <submittedName>
        <fullName evidence="2">Reverse transcriptase zinc-binding domain</fullName>
    </submittedName>
</protein>
<evidence type="ECO:0000313" key="2">
    <source>
        <dbReference type="EMBL" id="OVA10703.1"/>
    </source>
</evidence>
<dbReference type="OMA" id="ACHAKLP"/>
<dbReference type="Proteomes" id="UP000195402">
    <property type="component" value="Unassembled WGS sequence"/>
</dbReference>
<name>A0A200QJL8_MACCD</name>
<reference evidence="2 3" key="1">
    <citation type="journal article" date="2017" name="Mol. Plant">
        <title>The Genome of Medicinal Plant Macleaya cordata Provides New Insights into Benzylisoquinoline Alkaloids Metabolism.</title>
        <authorList>
            <person name="Liu X."/>
            <person name="Liu Y."/>
            <person name="Huang P."/>
            <person name="Ma Y."/>
            <person name="Qing Z."/>
            <person name="Tang Q."/>
            <person name="Cao H."/>
            <person name="Cheng P."/>
            <person name="Zheng Y."/>
            <person name="Yuan Z."/>
            <person name="Zhou Y."/>
            <person name="Liu J."/>
            <person name="Tang Z."/>
            <person name="Zhuo Y."/>
            <person name="Zhang Y."/>
            <person name="Yu L."/>
            <person name="Huang J."/>
            <person name="Yang P."/>
            <person name="Peng Q."/>
            <person name="Zhang J."/>
            <person name="Jiang W."/>
            <person name="Zhang Z."/>
            <person name="Lin K."/>
            <person name="Ro D.K."/>
            <person name="Chen X."/>
            <person name="Xiong X."/>
            <person name="Shang Y."/>
            <person name="Huang S."/>
            <person name="Zeng J."/>
        </authorList>
    </citation>
    <scope>NUCLEOTIDE SEQUENCE [LARGE SCALE GENOMIC DNA]</scope>
    <source>
        <strain evidence="3">cv. BLH2017</strain>
        <tissue evidence="2">Root</tissue>
    </source>
</reference>
<organism evidence="2 3">
    <name type="scientific">Macleaya cordata</name>
    <name type="common">Five-seeded plume-poppy</name>
    <name type="synonym">Bocconia cordata</name>
    <dbReference type="NCBI Taxonomy" id="56857"/>
    <lineage>
        <taxon>Eukaryota</taxon>
        <taxon>Viridiplantae</taxon>
        <taxon>Streptophyta</taxon>
        <taxon>Embryophyta</taxon>
        <taxon>Tracheophyta</taxon>
        <taxon>Spermatophyta</taxon>
        <taxon>Magnoliopsida</taxon>
        <taxon>Ranunculales</taxon>
        <taxon>Papaveraceae</taxon>
        <taxon>Papaveroideae</taxon>
        <taxon>Macleaya</taxon>
    </lineage>
</organism>
<sequence length="215" mass="25373">MKGAFQWNLGFRRPLYEWELSSLSVILDKLREVVLDASGIDKCQWRATDLKPFTVKSCYTSLIQTFGGEFLENSVWIRTPTLKLVFTVWAACHAKLPTVDNLMRKGWSMVNICELCKRGAEMGDHLFLHCPIAREVWDFILYSFNITAYTPPTVELMLCSWQSFKLPMKGRKLWQVISFPKNNLLLKGTLFYWSRGQEWARFFRFEDFVFRWDIL</sequence>
<evidence type="ECO:0000259" key="1">
    <source>
        <dbReference type="Pfam" id="PF13966"/>
    </source>
</evidence>
<feature type="domain" description="Reverse transcriptase zinc-binding" evidence="1">
    <location>
        <begin position="53"/>
        <end position="137"/>
    </location>
</feature>
<dbReference type="Pfam" id="PF13966">
    <property type="entry name" value="zf-RVT"/>
    <property type="match status" value="1"/>
</dbReference>
<dbReference type="InParanoid" id="A0A200QJL8"/>
<evidence type="ECO:0000313" key="3">
    <source>
        <dbReference type="Proteomes" id="UP000195402"/>
    </source>
</evidence>
<gene>
    <name evidence="2" type="ORF">BVC80_645g14</name>
</gene>
<dbReference type="EMBL" id="MVGT01001847">
    <property type="protein sequence ID" value="OVA10703.1"/>
    <property type="molecule type" value="Genomic_DNA"/>
</dbReference>
<dbReference type="OrthoDB" id="1256921at2759"/>
<accession>A0A200QJL8</accession>
<dbReference type="AlphaFoldDB" id="A0A200QJL8"/>
<keyword evidence="2" id="KW-0548">Nucleotidyltransferase</keyword>
<keyword evidence="2" id="KW-0808">Transferase</keyword>
<dbReference type="InterPro" id="IPR026960">
    <property type="entry name" value="RVT-Znf"/>
</dbReference>
<dbReference type="GO" id="GO:0003964">
    <property type="term" value="F:RNA-directed DNA polymerase activity"/>
    <property type="evidence" value="ECO:0007669"/>
    <property type="project" value="UniProtKB-KW"/>
</dbReference>
<proteinExistence type="predicted"/>